<name>A0A834HAJ6_RHOSS</name>
<keyword evidence="2" id="KW-1185">Reference proteome</keyword>
<reference evidence="1" key="1">
    <citation type="submission" date="2019-11" db="EMBL/GenBank/DDBJ databases">
        <authorList>
            <person name="Liu Y."/>
            <person name="Hou J."/>
            <person name="Li T.-Q."/>
            <person name="Guan C.-H."/>
            <person name="Wu X."/>
            <person name="Wu H.-Z."/>
            <person name="Ling F."/>
            <person name="Zhang R."/>
            <person name="Shi X.-G."/>
            <person name="Ren J.-P."/>
            <person name="Chen E.-F."/>
            <person name="Sun J.-M."/>
        </authorList>
    </citation>
    <scope>NUCLEOTIDE SEQUENCE</scope>
    <source>
        <strain evidence="1">Adult_tree_wgs_1</strain>
        <tissue evidence="1">Leaves</tissue>
    </source>
</reference>
<sequence length="297" mass="33779">MGSFKNSESIIKLNSIAEDHGAAHSTPSLPLQVRIAEARLYEPPRVGRFVCNGLKSDKIPWTDQIAKYLDGESLANLAMTCRWLEQEMTDDTVWKFACLRDLKVHDLQVPMAITWRQLYASVFSKTPALLLYTCEEKVLDRKRIGGFIFESPVALVMGKFILPDMIEEDTLESSQKLLASGYCELHNIRTGIWIADLKKIKNISRGEYVIFEARYIELSLNEAYMAGGWIYEELGYHHISEHANAAPCGIVDFEHIRDPSTSEVFDLKSWAGKEKINYIDSCTKPSWSSNQHQLPTK</sequence>
<comment type="caution">
    <text evidence="1">The sequence shown here is derived from an EMBL/GenBank/DDBJ whole genome shotgun (WGS) entry which is preliminary data.</text>
</comment>
<dbReference type="EMBL" id="WJXA01000002">
    <property type="protein sequence ID" value="KAF7150472.1"/>
    <property type="molecule type" value="Genomic_DNA"/>
</dbReference>
<accession>A0A834HAJ6</accession>
<organism evidence="1 2">
    <name type="scientific">Rhododendron simsii</name>
    <name type="common">Sims's rhododendron</name>
    <dbReference type="NCBI Taxonomy" id="118357"/>
    <lineage>
        <taxon>Eukaryota</taxon>
        <taxon>Viridiplantae</taxon>
        <taxon>Streptophyta</taxon>
        <taxon>Embryophyta</taxon>
        <taxon>Tracheophyta</taxon>
        <taxon>Spermatophyta</taxon>
        <taxon>Magnoliopsida</taxon>
        <taxon>eudicotyledons</taxon>
        <taxon>Gunneridae</taxon>
        <taxon>Pentapetalae</taxon>
        <taxon>asterids</taxon>
        <taxon>Ericales</taxon>
        <taxon>Ericaceae</taxon>
        <taxon>Ericoideae</taxon>
        <taxon>Rhodoreae</taxon>
        <taxon>Rhododendron</taxon>
    </lineage>
</organism>
<dbReference type="GO" id="GO:0005634">
    <property type="term" value="C:nucleus"/>
    <property type="evidence" value="ECO:0007669"/>
    <property type="project" value="TreeGrafter"/>
</dbReference>
<dbReference type="OrthoDB" id="8062037at2759"/>
<dbReference type="SUPFAM" id="SSF81383">
    <property type="entry name" value="F-box domain"/>
    <property type="match status" value="1"/>
</dbReference>
<evidence type="ECO:0008006" key="3">
    <source>
        <dbReference type="Google" id="ProtNLM"/>
    </source>
</evidence>
<dbReference type="GO" id="GO:0061458">
    <property type="term" value="P:reproductive system development"/>
    <property type="evidence" value="ECO:0007669"/>
    <property type="project" value="TreeGrafter"/>
</dbReference>
<protein>
    <recommendedName>
        <fullName evidence="3">F-box domain-containing protein</fullName>
    </recommendedName>
</protein>
<dbReference type="Gene3D" id="1.20.1280.50">
    <property type="match status" value="1"/>
</dbReference>
<evidence type="ECO:0000313" key="1">
    <source>
        <dbReference type="EMBL" id="KAF7150472.1"/>
    </source>
</evidence>
<proteinExistence type="predicted"/>
<dbReference type="Proteomes" id="UP000626092">
    <property type="component" value="Unassembled WGS sequence"/>
</dbReference>
<dbReference type="PANTHER" id="PTHR47149">
    <property type="entry name" value="F-BOX PROTEIN RMF"/>
    <property type="match status" value="1"/>
</dbReference>
<gene>
    <name evidence="1" type="ORF">RHSIM_Rhsim02G0230200</name>
</gene>
<evidence type="ECO:0000313" key="2">
    <source>
        <dbReference type="Proteomes" id="UP000626092"/>
    </source>
</evidence>
<dbReference type="AlphaFoldDB" id="A0A834HAJ6"/>
<dbReference type="PANTHER" id="PTHR47149:SF1">
    <property type="entry name" value="F-BOX PROTEIN RMF"/>
    <property type="match status" value="1"/>
</dbReference>
<dbReference type="InterPro" id="IPR036047">
    <property type="entry name" value="F-box-like_dom_sf"/>
</dbReference>